<keyword evidence="1" id="KW-1133">Transmembrane helix</keyword>
<dbReference type="Proteomes" id="UP000509570">
    <property type="component" value="Segment"/>
</dbReference>
<feature type="transmembrane region" description="Helical" evidence="1">
    <location>
        <begin position="6"/>
        <end position="22"/>
    </location>
</feature>
<protein>
    <recommendedName>
        <fullName evidence="4">Transmembrane protein</fullName>
    </recommendedName>
</protein>
<evidence type="ECO:0008006" key="4">
    <source>
        <dbReference type="Google" id="ProtNLM"/>
    </source>
</evidence>
<name>A0A7D2HGW2_9CAUD</name>
<reference evidence="2 3" key="1">
    <citation type="submission" date="2020-01" db="EMBL/GenBank/DDBJ databases">
        <authorList>
            <person name="Zhang W."/>
            <person name="Zhang R."/>
            <person name="Hu Y."/>
            <person name="Liu Y."/>
            <person name="Lin W."/>
            <person name="Wang L."/>
            <person name="Li J."/>
            <person name="An X."/>
            <person name="Song L."/>
            <person name="Fan H."/>
            <person name="Shi T."/>
            <person name="Liu H."/>
            <person name="Tong Y."/>
        </authorList>
    </citation>
    <scope>NUCLEOTIDE SEQUENCE [LARGE SCALE GENOMIC DNA]</scope>
</reference>
<proteinExistence type="predicted"/>
<dbReference type="EMBL" id="MN937349">
    <property type="protein sequence ID" value="QIQ60815.1"/>
    <property type="molecule type" value="Genomic_DNA"/>
</dbReference>
<dbReference type="KEGG" id="vg:77953654"/>
<keyword evidence="3" id="KW-1185">Reference proteome</keyword>
<evidence type="ECO:0000313" key="3">
    <source>
        <dbReference type="Proteomes" id="UP000509570"/>
    </source>
</evidence>
<dbReference type="RefSeq" id="YP_010677280.1">
    <property type="nucleotide sequence ID" value="NC_071019.1"/>
</dbReference>
<evidence type="ECO:0000313" key="2">
    <source>
        <dbReference type="EMBL" id="QIQ60815.1"/>
    </source>
</evidence>
<keyword evidence="1" id="KW-0812">Transmembrane</keyword>
<keyword evidence="1" id="KW-0472">Membrane</keyword>
<evidence type="ECO:0000256" key="1">
    <source>
        <dbReference type="SAM" id="Phobius"/>
    </source>
</evidence>
<accession>A0A7D2HGW2</accession>
<dbReference type="GeneID" id="77953654"/>
<sequence>MFAIVYLIAVVLFGIVGTRLLSKLFPTEQFLRVICQLMWWVLLVVTPFTL</sequence>
<organism evidence="2 3">
    <name type="scientific">Stenotrophomonas phage vB_SmaS_BUCT548</name>
    <dbReference type="NCBI Taxonomy" id="2712941"/>
    <lineage>
        <taxon>Viruses</taxon>
        <taxon>Duplodnaviria</taxon>
        <taxon>Heunggongvirae</taxon>
        <taxon>Uroviricota</taxon>
        <taxon>Caudoviricetes</taxon>
        <taxon>Beaumontvirinae</taxon>
        <taxon>Bixiavirus</taxon>
        <taxon>Bixiavirus BUCT548</taxon>
    </lineage>
</organism>